<proteinExistence type="predicted"/>
<accession>A0A385EBN6</accession>
<organism evidence="1 2">
    <name type="scientific">Caulobacter phage CcrBL9</name>
    <dbReference type="NCBI Taxonomy" id="2283270"/>
    <lineage>
        <taxon>Viruses</taxon>
        <taxon>Duplodnaviria</taxon>
        <taxon>Heunggongvirae</taxon>
        <taxon>Uroviricota</taxon>
        <taxon>Caudoviricetes</taxon>
        <taxon>Jeanschmidtviridae</taxon>
        <taxon>Bertelyvirus</taxon>
        <taxon>Bertelyvirus BL9</taxon>
    </lineage>
</organism>
<dbReference type="Proteomes" id="UP000259421">
    <property type="component" value="Segment"/>
</dbReference>
<reference evidence="1 2" key="2">
    <citation type="submission" date="2018-09" db="EMBL/GenBank/DDBJ databases">
        <title>Giant CbK-like Caulobacter bacteriophages have genetically divergent genomes.</title>
        <authorList>
            <person name="Wilson K."/>
            <person name="Ely B."/>
        </authorList>
    </citation>
    <scope>NUCLEOTIDE SEQUENCE [LARGE SCALE GENOMIC DNA]</scope>
</reference>
<reference evidence="2" key="1">
    <citation type="submission" date="2018-07" db="EMBL/GenBank/DDBJ databases">
        <title>Giant CbK-like Caulobacter bacteriophages have genetically divergent genomes.</title>
        <authorList>
            <person name="Wilson K.M."/>
            <person name="Ely B."/>
        </authorList>
    </citation>
    <scope>NUCLEOTIDE SEQUENCE [LARGE SCALE GENOMIC DNA]</scope>
</reference>
<evidence type="ECO:0000313" key="2">
    <source>
        <dbReference type="Proteomes" id="UP000259421"/>
    </source>
</evidence>
<name>A0A385EBN6_9CAUD</name>
<protein>
    <submittedName>
        <fullName evidence="1">Uncharacterized protein</fullName>
    </submittedName>
</protein>
<gene>
    <name evidence="1" type="ORF">CcrBL9_gp092</name>
</gene>
<sequence>MAEPHTLKVGDRVTHPDWDGAERTVEAIAPMMRSTWVKGRQKLVEDPQINIVCLDAPILDSDGFADDAWMEPGLILIERPAP</sequence>
<keyword evidence="2" id="KW-1185">Reference proteome</keyword>
<dbReference type="EMBL" id="MH588546">
    <property type="protein sequence ID" value="AXQ69116.1"/>
    <property type="molecule type" value="Genomic_DNA"/>
</dbReference>
<evidence type="ECO:0000313" key="1">
    <source>
        <dbReference type="EMBL" id="AXQ69116.1"/>
    </source>
</evidence>